<protein>
    <recommendedName>
        <fullName evidence="4">Repressor/activator protein 1 homolog</fullName>
    </recommendedName>
</protein>
<dbReference type="EnsemblMetazoa" id="XM_003426361">
    <property type="protein sequence ID" value="XP_003426409"/>
    <property type="gene ID" value="LOC100677843"/>
</dbReference>
<proteinExistence type="predicted"/>
<evidence type="ECO:0000256" key="1">
    <source>
        <dbReference type="SAM" id="MobiDB-lite"/>
    </source>
</evidence>
<dbReference type="OrthoDB" id="416344at2759"/>
<dbReference type="AlphaFoldDB" id="A0A7M7GCU3"/>
<dbReference type="OMA" id="MIAYLIM"/>
<sequence>MNFGEKENFYEKHRYFFQGYSFKFEGLKPSLQTKFENVVTKLSGMVCNDALYTLCDESYFDRLENQKRADLFSINFILDSIMANDLLNIEIYRYTSTNLQQIESPCCLISKYVLRTYSCLRYYQENVRCERCCSFDNNKHNDDTNSKLCKKSKDKDETENVYQEELTKCNNEEINSIDEVEEIIQRKRKHAVVEILSPKKNKLSTVQINEDKKDVTEKRRRKAIIYVGDNAWKRVDVNHPMEQENIADNMDNSPEIQTRKWWTCLPPPSQSKSVKERMYEKGERRRGHDYSMNEKRQMIAYLIMRNKINDCRMRDPWRQMQAEGYLSNRSVESLHNHFRKSILPNIHKFGLPEDIVLKF</sequence>
<gene>
    <name evidence="2" type="primary">100677843</name>
</gene>
<evidence type="ECO:0000313" key="3">
    <source>
        <dbReference type="Proteomes" id="UP000002358"/>
    </source>
</evidence>
<organism evidence="2 3">
    <name type="scientific">Nasonia vitripennis</name>
    <name type="common">Parasitic wasp</name>
    <dbReference type="NCBI Taxonomy" id="7425"/>
    <lineage>
        <taxon>Eukaryota</taxon>
        <taxon>Metazoa</taxon>
        <taxon>Ecdysozoa</taxon>
        <taxon>Arthropoda</taxon>
        <taxon>Hexapoda</taxon>
        <taxon>Insecta</taxon>
        <taxon>Pterygota</taxon>
        <taxon>Neoptera</taxon>
        <taxon>Endopterygota</taxon>
        <taxon>Hymenoptera</taxon>
        <taxon>Apocrita</taxon>
        <taxon>Proctotrupomorpha</taxon>
        <taxon>Chalcidoidea</taxon>
        <taxon>Pteromalidae</taxon>
        <taxon>Pteromalinae</taxon>
        <taxon>Nasonia</taxon>
    </lineage>
</organism>
<feature type="region of interest" description="Disordered" evidence="1">
    <location>
        <begin position="267"/>
        <end position="287"/>
    </location>
</feature>
<feature type="compositionally biased region" description="Basic and acidic residues" evidence="1">
    <location>
        <begin position="273"/>
        <end position="287"/>
    </location>
</feature>
<accession>A0A7M7GCU3</accession>
<keyword evidence="3" id="KW-1185">Reference proteome</keyword>
<dbReference type="InParanoid" id="A0A7M7GCU3"/>
<name>A0A7M7GCU3_NASVI</name>
<evidence type="ECO:0000313" key="2">
    <source>
        <dbReference type="EnsemblMetazoa" id="XP_003426409"/>
    </source>
</evidence>
<dbReference type="Proteomes" id="UP000002358">
    <property type="component" value="Unassembled WGS sequence"/>
</dbReference>
<dbReference type="SMR" id="A0A7M7GCU3"/>
<reference evidence="2" key="1">
    <citation type="submission" date="2021-01" db="UniProtKB">
        <authorList>
            <consortium name="EnsemblMetazoa"/>
        </authorList>
    </citation>
    <scope>IDENTIFICATION</scope>
</reference>
<evidence type="ECO:0008006" key="4">
    <source>
        <dbReference type="Google" id="ProtNLM"/>
    </source>
</evidence>
<dbReference type="KEGG" id="nvi:100677843"/>